<evidence type="ECO:0000256" key="4">
    <source>
        <dbReference type="ARBA" id="ARBA00022723"/>
    </source>
</evidence>
<comment type="similarity">
    <text evidence="3">In the N-terminal section; belongs to the copper type II ascorbate-dependent monooxygenase family.</text>
</comment>
<keyword evidence="17" id="KW-0472">Membrane</keyword>
<comment type="cofactor">
    <cofactor evidence="13">
        <name>Cu(2+)</name>
        <dbReference type="ChEBI" id="CHEBI:29036"/>
    </cofactor>
    <text evidence="13">Binds 2 Cu(2+) ions per subunit.</text>
</comment>
<comment type="similarity">
    <text evidence="2">In the C-terminal section; belongs to the peptidyl-alpha-hydroxyglycine alpha-amidating lyase family.</text>
</comment>
<comment type="catalytic activity">
    <reaction evidence="1">
        <text>a [peptide]-C-terminal (2S)-2-hydroxyglycine = a [peptide]-C-terminal amide + glyoxylate</text>
        <dbReference type="Rhea" id="RHEA:20924"/>
        <dbReference type="Rhea" id="RHEA-COMP:13485"/>
        <dbReference type="Rhea" id="RHEA-COMP:15321"/>
        <dbReference type="ChEBI" id="CHEBI:36655"/>
        <dbReference type="ChEBI" id="CHEBI:137001"/>
        <dbReference type="ChEBI" id="CHEBI:142768"/>
        <dbReference type="EC" id="4.3.2.5"/>
    </reaction>
</comment>
<dbReference type="OrthoDB" id="10018185at2759"/>
<dbReference type="PANTHER" id="PTHR10680:SF14">
    <property type="entry name" value="PEPTIDYL-GLYCINE ALPHA-AMIDATING MONOOXYGENASE"/>
    <property type="match status" value="1"/>
</dbReference>
<evidence type="ECO:0000256" key="10">
    <source>
        <dbReference type="ARBA" id="ARBA00023268"/>
    </source>
</evidence>
<dbReference type="Gene3D" id="2.120.10.30">
    <property type="entry name" value="TolB, C-terminal domain"/>
    <property type="match status" value="1"/>
</dbReference>
<dbReference type="SUPFAM" id="SSF63829">
    <property type="entry name" value="Calcium-dependent phosphotriesterase"/>
    <property type="match status" value="1"/>
</dbReference>
<keyword evidence="13" id="KW-0862">Zinc</keyword>
<feature type="binding site" evidence="13">
    <location>
        <position position="161"/>
    </location>
    <ligand>
        <name>Cu(2+)</name>
        <dbReference type="ChEBI" id="CHEBI:29036"/>
        <label>1</label>
        <note>catalytic</note>
    </ligand>
</feature>
<evidence type="ECO:0000256" key="5">
    <source>
        <dbReference type="ARBA" id="ARBA00022729"/>
    </source>
</evidence>
<feature type="repeat" description="NHL" evidence="15">
    <location>
        <begin position="416"/>
        <end position="457"/>
    </location>
</feature>
<keyword evidence="21" id="KW-0503">Monooxygenase</keyword>
<evidence type="ECO:0000256" key="11">
    <source>
        <dbReference type="ARBA" id="ARBA00048431"/>
    </source>
</evidence>
<organism evidence="21 22">
    <name type="scientific">Raphidocelis subcapitata</name>
    <dbReference type="NCBI Taxonomy" id="307507"/>
    <lineage>
        <taxon>Eukaryota</taxon>
        <taxon>Viridiplantae</taxon>
        <taxon>Chlorophyta</taxon>
        <taxon>core chlorophytes</taxon>
        <taxon>Chlorophyceae</taxon>
        <taxon>CS clade</taxon>
        <taxon>Sphaeropleales</taxon>
        <taxon>Selenastraceae</taxon>
        <taxon>Raphidocelis</taxon>
    </lineage>
</organism>
<evidence type="ECO:0000256" key="14">
    <source>
        <dbReference type="PIRSR" id="PIRSR600720-3"/>
    </source>
</evidence>
<feature type="compositionally biased region" description="Acidic residues" evidence="16">
    <location>
        <begin position="951"/>
        <end position="960"/>
    </location>
</feature>
<dbReference type="GO" id="GO:0005507">
    <property type="term" value="F:copper ion binding"/>
    <property type="evidence" value="ECO:0007669"/>
    <property type="project" value="InterPro"/>
</dbReference>
<feature type="region of interest" description="Disordered" evidence="16">
    <location>
        <begin position="325"/>
        <end position="360"/>
    </location>
</feature>
<keyword evidence="5 18" id="KW-0732">Signal</keyword>
<dbReference type="STRING" id="307507.A0A2V0PD51"/>
<dbReference type="InterPro" id="IPR000323">
    <property type="entry name" value="Cu2_ascorb_mOase_N"/>
</dbReference>
<dbReference type="PRINTS" id="PR00790">
    <property type="entry name" value="PAMONOXGNASE"/>
</dbReference>
<dbReference type="Gene3D" id="2.60.120.230">
    <property type="match status" value="1"/>
</dbReference>
<dbReference type="Pfam" id="PF01436">
    <property type="entry name" value="NHL"/>
    <property type="match status" value="1"/>
</dbReference>
<feature type="binding site" evidence="13">
    <location>
        <position position="368"/>
    </location>
    <ligand>
        <name>Ca(2+)</name>
        <dbReference type="ChEBI" id="CHEBI:29108"/>
        <note>structural</note>
    </ligand>
</feature>
<dbReference type="InterPro" id="IPR000720">
    <property type="entry name" value="PHM/PAL"/>
</dbReference>
<evidence type="ECO:0000256" key="6">
    <source>
        <dbReference type="ARBA" id="ARBA00022737"/>
    </source>
</evidence>
<dbReference type="Pfam" id="PF03712">
    <property type="entry name" value="Cu2_monoox_C"/>
    <property type="match status" value="1"/>
</dbReference>
<dbReference type="InParanoid" id="A0A2V0PD51"/>
<feature type="binding site" evidence="13">
    <location>
        <position position="548"/>
    </location>
    <ligand>
        <name>Zn(2+)</name>
        <dbReference type="ChEBI" id="CHEBI:29105"/>
        <note>catalytic</note>
    </ligand>
</feature>
<dbReference type="Pfam" id="PF01082">
    <property type="entry name" value="Cu2_monooxygen"/>
    <property type="match status" value="1"/>
</dbReference>
<feature type="binding site" evidence="12">
    <location>
        <position position="497"/>
    </location>
    <ligand>
        <name>a protein</name>
        <dbReference type="ChEBI" id="CHEBI:16541"/>
    </ligand>
    <ligandPart>
        <name>C-terminal Xaa-(2S)-2-hydroxyglycine residue</name>
        <dbReference type="ChEBI" id="CHEBI:142768"/>
    </ligandPart>
</feature>
<feature type="transmembrane region" description="Helical" evidence="17">
    <location>
        <begin position="845"/>
        <end position="871"/>
    </location>
</feature>
<keyword evidence="17" id="KW-0812">Transmembrane</keyword>
<dbReference type="GO" id="GO:0004598">
    <property type="term" value="F:peptidylamidoglycolate lyase activity"/>
    <property type="evidence" value="ECO:0007669"/>
    <property type="project" value="UniProtKB-EC"/>
</dbReference>
<keyword evidence="21" id="KW-0560">Oxidoreductase</keyword>
<dbReference type="PANTHER" id="PTHR10680">
    <property type="entry name" value="PEPTIDYL-GLYCINE ALPHA-AMIDATING MONOOXYGENASE"/>
    <property type="match status" value="1"/>
</dbReference>
<keyword evidence="13" id="KW-0186">Copper</keyword>
<comment type="caution">
    <text evidence="21">The sequence shown here is derived from an EMBL/GenBank/DDBJ whole genome shotgun (WGS) entry which is preliminary data.</text>
</comment>
<protein>
    <submittedName>
        <fullName evidence="21">Peptidyl-glycine alpha-amidating monooxygenase A</fullName>
    </submittedName>
</protein>
<evidence type="ECO:0000313" key="22">
    <source>
        <dbReference type="Proteomes" id="UP000247498"/>
    </source>
</evidence>
<feature type="binding site" evidence="13">
    <location>
        <position position="433"/>
    </location>
    <ligand>
        <name>Ca(2+)</name>
        <dbReference type="ChEBI" id="CHEBI:29108"/>
        <note>structural</note>
    </ligand>
</feature>
<comment type="cofactor">
    <cofactor evidence="13">
        <name>Zn(2+)</name>
        <dbReference type="ChEBI" id="CHEBI:29105"/>
    </cofactor>
    <text evidence="13">Binds one Zn(2+) ion per subunit.</text>
</comment>
<keyword evidence="6" id="KW-0677">Repeat</keyword>
<evidence type="ECO:0000256" key="9">
    <source>
        <dbReference type="ARBA" id="ARBA00023239"/>
    </source>
</evidence>
<feature type="disulfide bond" evidence="14">
    <location>
        <begin position="279"/>
        <end position="301"/>
    </location>
</feature>
<reference evidence="21 22" key="1">
    <citation type="journal article" date="2018" name="Sci. Rep.">
        <title>Raphidocelis subcapitata (=Pseudokirchneriella subcapitata) provides an insight into genome evolution and environmental adaptations in the Sphaeropleales.</title>
        <authorList>
            <person name="Suzuki S."/>
            <person name="Yamaguchi H."/>
            <person name="Nakajima N."/>
            <person name="Kawachi M."/>
        </authorList>
    </citation>
    <scope>NUCLEOTIDE SEQUENCE [LARGE SCALE GENOMIC DNA]</scope>
    <source>
        <strain evidence="21 22">NIES-35</strain>
    </source>
</reference>
<dbReference type="GO" id="GO:0016020">
    <property type="term" value="C:membrane"/>
    <property type="evidence" value="ECO:0007669"/>
    <property type="project" value="InterPro"/>
</dbReference>
<name>A0A2V0PD51_9CHLO</name>
<dbReference type="SUPFAM" id="SSF49742">
    <property type="entry name" value="PHM/PNGase F"/>
    <property type="match status" value="2"/>
</dbReference>
<evidence type="ECO:0000256" key="1">
    <source>
        <dbReference type="ARBA" id="ARBA00000686"/>
    </source>
</evidence>
<accession>A0A2V0PD51</accession>
<evidence type="ECO:0000259" key="20">
    <source>
        <dbReference type="Pfam" id="PF03712"/>
    </source>
</evidence>
<dbReference type="Gene3D" id="2.60.120.310">
    <property type="entry name" value="Copper type II, ascorbate-dependent monooxygenase, N-terminal domain"/>
    <property type="match status" value="1"/>
</dbReference>
<evidence type="ECO:0000313" key="21">
    <source>
        <dbReference type="EMBL" id="GBF95833.1"/>
    </source>
</evidence>
<feature type="binding site" evidence="13">
    <location>
        <position position="431"/>
    </location>
    <ligand>
        <name>Zn(2+)</name>
        <dbReference type="ChEBI" id="CHEBI:29105"/>
        <note>catalytic</note>
    </ligand>
</feature>
<dbReference type="GO" id="GO:0004504">
    <property type="term" value="F:peptidylglycine monooxygenase activity"/>
    <property type="evidence" value="ECO:0007669"/>
    <property type="project" value="UniProtKB-EC"/>
</dbReference>
<feature type="binding site" evidence="13">
    <location>
        <position position="227"/>
    </location>
    <ligand>
        <name>Cu(2+)</name>
        <dbReference type="ChEBI" id="CHEBI:29036"/>
        <label>1</label>
        <note>catalytic</note>
    </ligand>
</feature>
<feature type="domain" description="Copper type II ascorbate-dependent monooxygenase C-terminal" evidence="20">
    <location>
        <begin position="189"/>
        <end position="318"/>
    </location>
</feature>
<sequence length="983" mass="101330">MGDRRSGSRGPGAAVPPLATGLLLLLLLHSAPAADPDPAGRRTFDIRVPKDADVPQEEDGYVCTTLALPAEAMKLVGVAPLAEQSVVHHILLFGCSVPHIVPKSADDQPVWDCKRAPTCGSAEETILYGWGRNAPKLDLPEGVGFSVGGTSSIRYIVAQVHYLQPKPKADNSGVSLTLQSQPVPYSAGMLSFASWFTIPPRAASHPVVNSCCYRGFQPLKSFAVRVHTHSLGRAVTMVRPRGVGNGTDVLAHGDPQAPQGFNPVTPSAIHPGDPLTVTCLFNSSAVDHPVSAGPSHDHEMCNMYLMVYSAIPHIEMCSDGEGLVADTQPGNLPRAAGARPDPSPGWRPPGPAEAPEGGKGVLGDVASVALGPDGALWALHRGGAVWDNDSFGPDERLRDPKAIESDVIVQMDPDTGKVLRRFGGGHFYMPHMLTLDRDGNVWATDVGRHQVLKFSPEGKLLLELGKKLQPGGGADGFCKPTQVAFLRDGSFLVSDGYCNARVARFSASGAFQSDYSLASARAAAAASSAAGGAEAPAALKGPEVAVPHGVLVDECARTLHLADREGKRVLTFDLDTHALLRATDLSSYGRVWALRAGPYGRVLALTWELGADASLVEVTGFDATYAPSWKLPGTAALWPHDFALGAAPLALSGARDRLFAVWLAPLCVGCGPVRKFVLFPNSLADAVPSVAAAPAPAPRKPVLAHLGGHSGDAAAAAALAAAAAAPAAAAAAAPAPAAAAAPAAADEELAGDEKDGEEEGDYDVYDEMDEQEEEEVEKALEEAEAAVEEEEEAEEEADFQEGMLAAEQQLKGGAGPGGGVEHETLRMRPAEDAAAGGGGGGGGGFWLVAAQVAVAGAVLAAIVAAGAYALARRNDARGALPIDSELAKLARGGGGGGGGGARHPHGAHGPSRPGGRAPQNGAHAARGGAPRANGHARGDAEELVFGVGGGEEGEGDDDLERLEREVLLRSGRGRSGPALGHHR</sequence>
<evidence type="ECO:0000256" key="15">
    <source>
        <dbReference type="PROSITE-ProRule" id="PRU00504"/>
    </source>
</evidence>
<dbReference type="EMBL" id="BDRX01000070">
    <property type="protein sequence ID" value="GBF95833.1"/>
    <property type="molecule type" value="Genomic_DNA"/>
</dbReference>
<keyword evidence="8" id="KW-0325">Glycoprotein</keyword>
<dbReference type="InterPro" id="IPR036939">
    <property type="entry name" value="Cu2_ascorb_mOase_N_sf"/>
</dbReference>
<keyword evidence="9" id="KW-0456">Lyase</keyword>
<feature type="region of interest" description="Disordered" evidence="16">
    <location>
        <begin position="891"/>
        <end position="961"/>
    </location>
</feature>
<proteinExistence type="inferred from homology"/>
<comment type="catalytic activity">
    <reaction evidence="11">
        <text>a [peptide]-C-terminal glycine + 2 L-ascorbate + O2 = a [peptide]-C-terminal (2S)-2-hydroxyglycine + 2 monodehydro-L-ascorbate radical + H2O</text>
        <dbReference type="Rhea" id="RHEA:21452"/>
        <dbReference type="Rhea" id="RHEA-COMP:13486"/>
        <dbReference type="Rhea" id="RHEA-COMP:15321"/>
        <dbReference type="ChEBI" id="CHEBI:15377"/>
        <dbReference type="ChEBI" id="CHEBI:15379"/>
        <dbReference type="ChEBI" id="CHEBI:38290"/>
        <dbReference type="ChEBI" id="CHEBI:59513"/>
        <dbReference type="ChEBI" id="CHEBI:137000"/>
        <dbReference type="ChEBI" id="CHEBI:142768"/>
        <dbReference type="EC" id="1.14.17.3"/>
    </reaction>
</comment>
<evidence type="ECO:0000256" key="3">
    <source>
        <dbReference type="ARBA" id="ARBA00010263"/>
    </source>
</evidence>
<evidence type="ECO:0000256" key="17">
    <source>
        <dbReference type="SAM" id="Phobius"/>
    </source>
</evidence>
<feature type="disulfide bond" evidence="14">
    <location>
        <begin position="63"/>
        <end position="113"/>
    </location>
</feature>
<keyword evidence="13" id="KW-0106">Calcium</keyword>
<keyword evidence="4 13" id="KW-0479">Metal-binding</keyword>
<dbReference type="InterPro" id="IPR008977">
    <property type="entry name" value="PHM/PNGase_F_dom_sf"/>
</dbReference>
<feature type="domain" description="Copper type II ascorbate-dependent monooxygenase N-terminal" evidence="19">
    <location>
        <begin position="50"/>
        <end position="166"/>
    </location>
</feature>
<dbReference type="InterPro" id="IPR001258">
    <property type="entry name" value="NHL_repeat"/>
</dbReference>
<feature type="binding site" evidence="13">
    <location>
        <position position="89"/>
    </location>
    <ligand>
        <name>Cu(2+)</name>
        <dbReference type="ChEBI" id="CHEBI:29036"/>
        <label>1</label>
        <note>catalytic</note>
    </ligand>
</feature>
<keyword evidence="17" id="KW-1133">Transmembrane helix</keyword>
<evidence type="ECO:0000256" key="8">
    <source>
        <dbReference type="ARBA" id="ARBA00023180"/>
    </source>
</evidence>
<feature type="binding site" evidence="12">
    <location>
        <position position="564"/>
    </location>
    <ligand>
        <name>a protein</name>
        <dbReference type="ChEBI" id="CHEBI:16541"/>
    </ligand>
    <ligandPart>
        <name>C-terminal Xaa-(2S)-2-hydroxyglycine residue</name>
        <dbReference type="ChEBI" id="CHEBI:142768"/>
    </ligandPart>
</feature>
<feature type="binding site" evidence="12">
    <location>
        <position position="381"/>
    </location>
    <ligand>
        <name>a protein</name>
        <dbReference type="ChEBI" id="CHEBI:16541"/>
    </ligand>
    <ligandPart>
        <name>C-terminal Xaa-(2S)-2-hydroxyglycine residue</name>
        <dbReference type="ChEBI" id="CHEBI:142768"/>
    </ligandPart>
</feature>
<dbReference type="InterPro" id="IPR014784">
    <property type="entry name" value="Cu2_ascorb_mOase-like_C"/>
</dbReference>
<feature type="region of interest" description="Disordered" evidence="16">
    <location>
        <begin position="768"/>
        <end position="799"/>
    </location>
</feature>
<dbReference type="InterPro" id="IPR011042">
    <property type="entry name" value="6-blade_b-propeller_TolB-like"/>
</dbReference>
<evidence type="ECO:0000256" key="12">
    <source>
        <dbReference type="PIRSR" id="PIRSR600720-1"/>
    </source>
</evidence>
<feature type="compositionally biased region" description="Pro residues" evidence="16">
    <location>
        <begin position="341"/>
        <end position="352"/>
    </location>
</feature>
<evidence type="ECO:0000256" key="18">
    <source>
        <dbReference type="SAM" id="SignalP"/>
    </source>
</evidence>
<feature type="disulfide bond" evidence="14">
    <location>
        <begin position="478"/>
        <end position="498"/>
    </location>
</feature>
<dbReference type="Proteomes" id="UP000247498">
    <property type="component" value="Unassembled WGS sequence"/>
</dbReference>
<evidence type="ECO:0000256" key="13">
    <source>
        <dbReference type="PIRSR" id="PIRSR600720-2"/>
    </source>
</evidence>
<dbReference type="InterPro" id="IPR024548">
    <property type="entry name" value="Cu2_monoox_C"/>
</dbReference>
<dbReference type="GO" id="GO:0006518">
    <property type="term" value="P:peptide metabolic process"/>
    <property type="evidence" value="ECO:0007669"/>
    <property type="project" value="InterPro"/>
</dbReference>
<keyword evidence="10" id="KW-0511">Multifunctional enzyme</keyword>
<feature type="signal peptide" evidence="18">
    <location>
        <begin position="1"/>
        <end position="33"/>
    </location>
</feature>
<keyword evidence="7 14" id="KW-1015">Disulfide bond</keyword>
<feature type="binding site" evidence="13">
    <location>
        <position position="300"/>
    </location>
    <ligand>
        <name>Cu(2+)</name>
        <dbReference type="ChEBI" id="CHEBI:29036"/>
        <label>1</label>
        <note>catalytic</note>
    </ligand>
</feature>
<gene>
    <name evidence="21" type="ORF">Rsub_08269</name>
</gene>
<dbReference type="PROSITE" id="PS51125">
    <property type="entry name" value="NHL"/>
    <property type="match status" value="1"/>
</dbReference>
<evidence type="ECO:0000256" key="2">
    <source>
        <dbReference type="ARBA" id="ARBA00006026"/>
    </source>
</evidence>
<dbReference type="AlphaFoldDB" id="A0A2V0PD51"/>
<feature type="binding site" evidence="13">
    <location>
        <position position="229"/>
    </location>
    <ligand>
        <name>Cu(2+)</name>
        <dbReference type="ChEBI" id="CHEBI:29036"/>
        <label>1</label>
        <note>catalytic</note>
    </ligand>
</feature>
<keyword evidence="22" id="KW-1185">Reference proteome</keyword>
<feature type="compositionally biased region" description="Gly residues" evidence="16">
    <location>
        <begin position="891"/>
        <end position="901"/>
    </location>
</feature>
<evidence type="ECO:0000256" key="7">
    <source>
        <dbReference type="ARBA" id="ARBA00023157"/>
    </source>
</evidence>
<feature type="chain" id="PRO_5015911590" evidence="18">
    <location>
        <begin position="34"/>
        <end position="983"/>
    </location>
</feature>
<feature type="disulfide bond" evidence="14">
    <location>
        <begin position="95"/>
        <end position="119"/>
    </location>
</feature>
<evidence type="ECO:0000256" key="16">
    <source>
        <dbReference type="SAM" id="MobiDB-lite"/>
    </source>
</evidence>
<feature type="compositionally biased region" description="Low complexity" evidence="16">
    <location>
        <begin position="920"/>
        <end position="935"/>
    </location>
</feature>
<feature type="binding site" evidence="13">
    <location>
        <position position="88"/>
    </location>
    <ligand>
        <name>Cu(2+)</name>
        <dbReference type="ChEBI" id="CHEBI:29036"/>
        <label>1</label>
        <note>catalytic</note>
    </ligand>
</feature>
<evidence type="ECO:0000259" key="19">
    <source>
        <dbReference type="Pfam" id="PF01082"/>
    </source>
</evidence>